<keyword evidence="1" id="KW-0479">Metal-binding</keyword>
<protein>
    <submittedName>
        <fullName evidence="9">Uncharacterized protein LOC127746553</fullName>
    </submittedName>
</protein>
<feature type="transmembrane region" description="Helical" evidence="5">
    <location>
        <begin position="458"/>
        <end position="485"/>
    </location>
</feature>
<evidence type="ECO:0000256" key="3">
    <source>
        <dbReference type="ARBA" id="ARBA00022771"/>
    </source>
</evidence>
<keyword evidence="3" id="KW-0863">Zinc-finger</keyword>
<dbReference type="Pfam" id="PF03107">
    <property type="entry name" value="C1_2"/>
    <property type="match status" value="1"/>
</dbReference>
<keyword evidence="4" id="KW-0862">Zinc</keyword>
<keyword evidence="5" id="KW-0812">Transmembrane</keyword>
<reference evidence="9" key="2">
    <citation type="submission" date="2025-08" db="UniProtKB">
        <authorList>
            <consortium name="RefSeq"/>
        </authorList>
    </citation>
    <scope>IDENTIFICATION</scope>
    <source>
        <tissue evidence="9">Whole plant</tissue>
    </source>
</reference>
<dbReference type="InterPro" id="IPR046349">
    <property type="entry name" value="C1-like_sf"/>
</dbReference>
<sequence length="491" mass="56371">MEFNQETSLYSYIYSACETGDHDELSVVLYGRENYREWRRAMNLKLEMTKKLCFVDGTVTVPAKDDPKYGAWKTRNELVLSWIRGSISEEIKENVEALTNAVDVWRGLRQLYSPGDPLLISDVEEEIDSLRQETRTLTEYFVKYNALWMELETLLGDQNKCSCGKEKMEQEKVKTFLKGLHERFHSTRSRIMRENRPLPSLHQVFTLIAEHEELVNVATNEVTRREKLIPNQHPHGLTLKPPTGAPFKCSGCRERGFGWSYRCENDECKDDYVLCEPCANAVMDKPLVRHPFFKESNFLFYEKPASGNRICDGCRKDVLGFVYHCTDTDLDLHPRCFNLKRSISVELEEEEEEEEESVSVSVRLELTRKIPKKCVKCKSKKVGGESKVEGWAYESSDGKFCYHVSCFKEIKLEDGYFSKEKLRKKKDYDEKVAVRSKKSTVSGGGGKKKGSGGKMKKYFKIAAVVFQLVFAAIFGDPISLSVGFIHALGLF</sequence>
<evidence type="ECO:0000256" key="5">
    <source>
        <dbReference type="SAM" id="Phobius"/>
    </source>
</evidence>
<evidence type="ECO:0000256" key="4">
    <source>
        <dbReference type="ARBA" id="ARBA00022833"/>
    </source>
</evidence>
<dbReference type="InterPro" id="IPR043145">
    <property type="entry name" value="Znf_ZZ_sf"/>
</dbReference>
<evidence type="ECO:0000313" key="9">
    <source>
        <dbReference type="RefSeq" id="XP_052116117.1"/>
    </source>
</evidence>
<feature type="domain" description="Retrotransposon Copia-like N-terminal" evidence="7">
    <location>
        <begin position="26"/>
        <end position="63"/>
    </location>
</feature>
<evidence type="ECO:0000259" key="6">
    <source>
        <dbReference type="Pfam" id="PF03107"/>
    </source>
</evidence>
<organism evidence="8 9">
    <name type="scientific">Arachis duranensis</name>
    <name type="common">Wild peanut</name>
    <dbReference type="NCBI Taxonomy" id="130453"/>
    <lineage>
        <taxon>Eukaryota</taxon>
        <taxon>Viridiplantae</taxon>
        <taxon>Streptophyta</taxon>
        <taxon>Embryophyta</taxon>
        <taxon>Tracheophyta</taxon>
        <taxon>Spermatophyta</taxon>
        <taxon>Magnoliopsida</taxon>
        <taxon>eudicotyledons</taxon>
        <taxon>Gunneridae</taxon>
        <taxon>Pentapetalae</taxon>
        <taxon>rosids</taxon>
        <taxon>fabids</taxon>
        <taxon>Fabales</taxon>
        <taxon>Fabaceae</taxon>
        <taxon>Papilionoideae</taxon>
        <taxon>50 kb inversion clade</taxon>
        <taxon>dalbergioids sensu lato</taxon>
        <taxon>Dalbergieae</taxon>
        <taxon>Pterocarpus clade</taxon>
        <taxon>Arachis</taxon>
    </lineage>
</organism>
<proteinExistence type="predicted"/>
<dbReference type="PANTHER" id="PTHR46477:SF15">
    <property type="entry name" value="CYSTEINE_HISTIDINE-RICH C1 DOMAIN PROTEIN"/>
    <property type="match status" value="1"/>
</dbReference>
<dbReference type="GeneID" id="127746553"/>
<dbReference type="Pfam" id="PF14244">
    <property type="entry name" value="Retrotran_gag_3"/>
    <property type="match status" value="1"/>
</dbReference>
<evidence type="ECO:0000313" key="8">
    <source>
        <dbReference type="Proteomes" id="UP000515211"/>
    </source>
</evidence>
<dbReference type="AlphaFoldDB" id="A0A9C6WHQ9"/>
<dbReference type="InterPro" id="IPR004146">
    <property type="entry name" value="DC1"/>
</dbReference>
<feature type="domain" description="DC1" evidence="6">
    <location>
        <begin position="232"/>
        <end position="279"/>
    </location>
</feature>
<keyword evidence="2" id="KW-0677">Repeat</keyword>
<evidence type="ECO:0000259" key="7">
    <source>
        <dbReference type="Pfam" id="PF14244"/>
    </source>
</evidence>
<dbReference type="InterPro" id="IPR029472">
    <property type="entry name" value="Copia-like_N"/>
</dbReference>
<dbReference type="KEGG" id="adu:127746553"/>
<dbReference type="Gene3D" id="3.30.60.90">
    <property type="match status" value="1"/>
</dbReference>
<dbReference type="SUPFAM" id="SSF57889">
    <property type="entry name" value="Cysteine-rich domain"/>
    <property type="match status" value="2"/>
</dbReference>
<reference evidence="8" key="1">
    <citation type="journal article" date="2016" name="Nat. Genet.">
        <title>The genome sequences of Arachis duranensis and Arachis ipaensis, the diploid ancestors of cultivated peanut.</title>
        <authorList>
            <person name="Bertioli D.J."/>
            <person name="Cannon S.B."/>
            <person name="Froenicke L."/>
            <person name="Huang G."/>
            <person name="Farmer A.D."/>
            <person name="Cannon E.K."/>
            <person name="Liu X."/>
            <person name="Gao D."/>
            <person name="Clevenger J."/>
            <person name="Dash S."/>
            <person name="Ren L."/>
            <person name="Moretzsohn M.C."/>
            <person name="Shirasawa K."/>
            <person name="Huang W."/>
            <person name="Vidigal B."/>
            <person name="Abernathy B."/>
            <person name="Chu Y."/>
            <person name="Niederhuth C.E."/>
            <person name="Umale P."/>
            <person name="Araujo A.C."/>
            <person name="Kozik A."/>
            <person name="Kim K.D."/>
            <person name="Burow M.D."/>
            <person name="Varshney R.K."/>
            <person name="Wang X."/>
            <person name="Zhang X."/>
            <person name="Barkley N."/>
            <person name="Guimaraes P.M."/>
            <person name="Isobe S."/>
            <person name="Guo B."/>
            <person name="Liao B."/>
            <person name="Stalker H.T."/>
            <person name="Schmitz R.J."/>
            <person name="Scheffler B.E."/>
            <person name="Leal-Bertioli S.C."/>
            <person name="Xun X."/>
            <person name="Jackson S.A."/>
            <person name="Michelmore R."/>
            <person name="Ozias-Akins P."/>
        </authorList>
    </citation>
    <scope>NUCLEOTIDE SEQUENCE [LARGE SCALE GENOMIC DNA]</scope>
    <source>
        <strain evidence="8">cv. V14167</strain>
    </source>
</reference>
<dbReference type="Proteomes" id="UP000515211">
    <property type="component" value="Chromosome 4"/>
</dbReference>
<keyword evidence="5" id="KW-1133">Transmembrane helix</keyword>
<keyword evidence="5" id="KW-0472">Membrane</keyword>
<evidence type="ECO:0000256" key="2">
    <source>
        <dbReference type="ARBA" id="ARBA00022737"/>
    </source>
</evidence>
<dbReference type="GO" id="GO:0008270">
    <property type="term" value="F:zinc ion binding"/>
    <property type="evidence" value="ECO:0007669"/>
    <property type="project" value="UniProtKB-KW"/>
</dbReference>
<keyword evidence="8" id="KW-1185">Reference proteome</keyword>
<accession>A0A9C6WHQ9</accession>
<gene>
    <name evidence="9" type="primary">LOC127746553</name>
</gene>
<dbReference type="RefSeq" id="XP_052116117.1">
    <property type="nucleotide sequence ID" value="XM_052260157.1"/>
</dbReference>
<name>A0A9C6WHQ9_ARADU</name>
<dbReference type="PANTHER" id="PTHR46477">
    <property type="entry name" value="CYSTEINE/HISTIDINE-RICH C1 DOMAIN FAMILY PROTEIN"/>
    <property type="match status" value="1"/>
</dbReference>
<evidence type="ECO:0000256" key="1">
    <source>
        <dbReference type="ARBA" id="ARBA00022723"/>
    </source>
</evidence>